<evidence type="ECO:0000256" key="4">
    <source>
        <dbReference type="ARBA" id="ARBA00022989"/>
    </source>
</evidence>
<dbReference type="GO" id="GO:0016020">
    <property type="term" value="C:membrane"/>
    <property type="evidence" value="ECO:0007669"/>
    <property type="project" value="UniProtKB-SubCell"/>
</dbReference>
<dbReference type="PANTHER" id="PTHR43568">
    <property type="entry name" value="P PROTEIN"/>
    <property type="match status" value="1"/>
</dbReference>
<feature type="transmembrane region" description="Helical" evidence="6">
    <location>
        <begin position="737"/>
        <end position="759"/>
    </location>
</feature>
<dbReference type="CDD" id="cd01116">
    <property type="entry name" value="P_permease"/>
    <property type="match status" value="1"/>
</dbReference>
<proteinExistence type="predicted"/>
<feature type="transmembrane region" description="Helical" evidence="6">
    <location>
        <begin position="135"/>
        <end position="153"/>
    </location>
</feature>
<evidence type="ECO:0000256" key="1">
    <source>
        <dbReference type="ARBA" id="ARBA00004141"/>
    </source>
</evidence>
<evidence type="ECO:0000256" key="2">
    <source>
        <dbReference type="ARBA" id="ARBA00022448"/>
    </source>
</evidence>
<reference evidence="8 9" key="1">
    <citation type="submission" date="2020-04" db="EMBL/GenBank/DDBJ databases">
        <title>Perkinsus olseni comparative genomics.</title>
        <authorList>
            <person name="Bogema D.R."/>
        </authorList>
    </citation>
    <scope>NUCLEOTIDE SEQUENCE [LARGE SCALE GENOMIC DNA]</scope>
    <source>
        <strain evidence="8">00978-12</strain>
    </source>
</reference>
<evidence type="ECO:0000256" key="5">
    <source>
        <dbReference type="ARBA" id="ARBA00023136"/>
    </source>
</evidence>
<keyword evidence="2" id="KW-0813">Transport</keyword>
<accession>A0A7J6NKM8</accession>
<comment type="caution">
    <text evidence="8">The sequence shown here is derived from an EMBL/GenBank/DDBJ whole genome shotgun (WGS) entry which is preliminary data.</text>
</comment>
<organism evidence="8 9">
    <name type="scientific">Perkinsus olseni</name>
    <name type="common">Perkinsus atlanticus</name>
    <dbReference type="NCBI Taxonomy" id="32597"/>
    <lineage>
        <taxon>Eukaryota</taxon>
        <taxon>Sar</taxon>
        <taxon>Alveolata</taxon>
        <taxon>Perkinsozoa</taxon>
        <taxon>Perkinsea</taxon>
        <taxon>Perkinsida</taxon>
        <taxon>Perkinsidae</taxon>
        <taxon>Perkinsus</taxon>
    </lineage>
</organism>
<feature type="transmembrane region" description="Helical" evidence="6">
    <location>
        <begin position="339"/>
        <end position="357"/>
    </location>
</feature>
<keyword evidence="4 6" id="KW-1133">Transmembrane helix</keyword>
<dbReference type="OrthoDB" id="442352at2759"/>
<evidence type="ECO:0000256" key="6">
    <source>
        <dbReference type="SAM" id="Phobius"/>
    </source>
</evidence>
<feature type="transmembrane region" description="Helical" evidence="6">
    <location>
        <begin position="420"/>
        <end position="441"/>
    </location>
</feature>
<dbReference type="GO" id="GO:0055085">
    <property type="term" value="P:transmembrane transport"/>
    <property type="evidence" value="ECO:0007669"/>
    <property type="project" value="InterPro"/>
</dbReference>
<keyword evidence="8" id="KW-0808">Transferase</keyword>
<name>A0A7J6NKM8_PEROL</name>
<evidence type="ECO:0000259" key="7">
    <source>
        <dbReference type="Pfam" id="PF03600"/>
    </source>
</evidence>
<dbReference type="GO" id="GO:0016301">
    <property type="term" value="F:kinase activity"/>
    <property type="evidence" value="ECO:0007669"/>
    <property type="project" value="UniProtKB-KW"/>
</dbReference>
<dbReference type="EMBL" id="JABANP010000315">
    <property type="protein sequence ID" value="KAF4684375.1"/>
    <property type="molecule type" value="Genomic_DNA"/>
</dbReference>
<keyword evidence="8" id="KW-0418">Kinase</keyword>
<keyword evidence="5 6" id="KW-0472">Membrane</keyword>
<dbReference type="Pfam" id="PF03600">
    <property type="entry name" value="CitMHS"/>
    <property type="match status" value="1"/>
</dbReference>
<feature type="transmembrane region" description="Helical" evidence="6">
    <location>
        <begin position="526"/>
        <end position="549"/>
    </location>
</feature>
<feature type="transmembrane region" description="Helical" evidence="6">
    <location>
        <begin position="468"/>
        <end position="488"/>
    </location>
</feature>
<protein>
    <submittedName>
        <fullName evidence="8">Protein kinase</fullName>
    </submittedName>
</protein>
<comment type="subcellular location">
    <subcellularLocation>
        <location evidence="1">Membrane</location>
        <topology evidence="1">Multi-pass membrane protein</topology>
    </subcellularLocation>
</comment>
<evidence type="ECO:0000256" key="3">
    <source>
        <dbReference type="ARBA" id="ARBA00022692"/>
    </source>
</evidence>
<evidence type="ECO:0000313" key="8">
    <source>
        <dbReference type="EMBL" id="KAF4684375.1"/>
    </source>
</evidence>
<feature type="transmembrane region" description="Helical" evidence="6">
    <location>
        <begin position="246"/>
        <end position="263"/>
    </location>
</feature>
<gene>
    <name evidence="8" type="primary">OCA2</name>
    <name evidence="8" type="ORF">FOZ60_007926</name>
</gene>
<sequence length="764" mass="83576">MIPSRAMSIRRLSTLHRMDRMEEDTFARRLDHTLTRRLSNAYLPANDGTLSPRSRAQLSFKIRTMNSTPLLGSGERRLEALFGPAPGSFQGSDALSFAVSPAPSGILIGGRGSIVGPPEAEEDTVNRLTKKHIPWVALLLFLSLAVVVFVSLWEPHHARTDVHRTKLEKYNMFISSPMYVVSPEQNLTLPFGRDAKAVDIKVVAAKDRQSSLMRVDDGEEPEASGRVLRWQLWYDPTLAGPSEDHAKRQLAGILFLCTFILIVTEIIHRVYATFIGSMLGLFLIALLHEVPELEDIMAMVDFGTLMLLFSMMVNVHLLALTGFFQYVAARMVILAGGRITLLFFLLTISTGVLSAFLDNVTTVMLVGPVTISLCKEIKRSPVPFYLSETLLATIGGTATLIGDPPNVVIGSKLDVSFTDFIVYNGPLVVLLLPAAAGLLYLRFRSEVSGRALLDEERIKRENIIHDKVAFAQVGSIFVAITLALFLSPVHGYEAAWFTLLGMYVGCIVLSPHDFHRVLEAVEWDTLIFFASLFVLVEAVNELGLIRAIGDLITDIITSIPLTHRLWVSQLLILWISAIGSAFLESLPYTTTVAYILINLRGKSDLGIPVTPLTYALSVGACVGGIGSIMGSSANLVCVAISQRYSIVPDDPPESVAQGETKLQAVDEDRPAYSSAGGVDVDEVHQIEINRTLFGPDEATKGAAASSQEGMQPPVKRHPIVQCSNVESKHFLQYGFPLLLCLMVICSVYQVIVFEAIGAANDMPA</sequence>
<keyword evidence="3 6" id="KW-0812">Transmembrane</keyword>
<feature type="domain" description="Citrate transporter-like" evidence="7">
    <location>
        <begin position="259"/>
        <end position="619"/>
    </location>
</feature>
<dbReference type="InterPro" id="IPR051475">
    <property type="entry name" value="Diverse_Ion_Transporter"/>
</dbReference>
<feature type="transmembrane region" description="Helical" evidence="6">
    <location>
        <begin position="307"/>
        <end position="327"/>
    </location>
</feature>
<dbReference type="Proteomes" id="UP000541610">
    <property type="component" value="Unassembled WGS sequence"/>
</dbReference>
<evidence type="ECO:0000313" key="9">
    <source>
        <dbReference type="Proteomes" id="UP000541610"/>
    </source>
</evidence>
<dbReference type="AlphaFoldDB" id="A0A7J6NKM8"/>
<dbReference type="InterPro" id="IPR004680">
    <property type="entry name" value="Cit_transptr-like_dom"/>
</dbReference>
<feature type="transmembrane region" description="Helical" evidence="6">
    <location>
        <begin position="569"/>
        <end position="597"/>
    </location>
</feature>
<dbReference type="PANTHER" id="PTHR43568:SF1">
    <property type="entry name" value="P PROTEIN"/>
    <property type="match status" value="1"/>
</dbReference>